<evidence type="ECO:0000313" key="3">
    <source>
        <dbReference type="Proteomes" id="UP000276776"/>
    </source>
</evidence>
<evidence type="ECO:0000313" key="2">
    <source>
        <dbReference type="EMBL" id="VDN05830.1"/>
    </source>
</evidence>
<protein>
    <submittedName>
        <fullName evidence="2 4">Uncharacterized protein</fullName>
    </submittedName>
</protein>
<dbReference type="EMBL" id="UYYF01004610">
    <property type="protein sequence ID" value="VDN05830.1"/>
    <property type="molecule type" value="Genomic_DNA"/>
</dbReference>
<dbReference type="Proteomes" id="UP000276776">
    <property type="component" value="Unassembled WGS sequence"/>
</dbReference>
<gene>
    <name evidence="2" type="ORF">TCLT_LOCUS8286</name>
</gene>
<reference evidence="2 3" key="2">
    <citation type="submission" date="2018-11" db="EMBL/GenBank/DDBJ databases">
        <authorList>
            <consortium name="Pathogen Informatics"/>
        </authorList>
    </citation>
    <scope>NUCLEOTIDE SEQUENCE [LARGE SCALE GENOMIC DNA]</scope>
</reference>
<name>A0A0N5D5L2_THECL</name>
<reference evidence="4" key="1">
    <citation type="submission" date="2017-02" db="UniProtKB">
        <authorList>
            <consortium name="WormBaseParasite"/>
        </authorList>
    </citation>
    <scope>IDENTIFICATION</scope>
</reference>
<proteinExistence type="predicted"/>
<evidence type="ECO:0000313" key="4">
    <source>
        <dbReference type="WBParaSite" id="TCLT_0000829701-mRNA-1"/>
    </source>
</evidence>
<dbReference type="AlphaFoldDB" id="A0A0N5D5L2"/>
<evidence type="ECO:0000256" key="1">
    <source>
        <dbReference type="SAM" id="MobiDB-lite"/>
    </source>
</evidence>
<sequence>MGDIVRRLSYIMRRVSTSRRSQSSVKHKRLREENEAEIGSNNSAKIRAEEEKSESIQMRVINYYTKEARMYNSWSSRRPKHDEINGDRCFVMNVPYSYATSAKR</sequence>
<dbReference type="WBParaSite" id="TCLT_0000829701-mRNA-1">
    <property type="protein sequence ID" value="TCLT_0000829701-mRNA-1"/>
    <property type="gene ID" value="TCLT_0000829701"/>
</dbReference>
<feature type="region of interest" description="Disordered" evidence="1">
    <location>
        <begin position="18"/>
        <end position="51"/>
    </location>
</feature>
<organism evidence="4">
    <name type="scientific">Thelazia callipaeda</name>
    <name type="common">Oriental eyeworm</name>
    <name type="synonym">Parasitic nematode</name>
    <dbReference type="NCBI Taxonomy" id="103827"/>
    <lineage>
        <taxon>Eukaryota</taxon>
        <taxon>Metazoa</taxon>
        <taxon>Ecdysozoa</taxon>
        <taxon>Nematoda</taxon>
        <taxon>Chromadorea</taxon>
        <taxon>Rhabditida</taxon>
        <taxon>Spirurina</taxon>
        <taxon>Spiruromorpha</taxon>
        <taxon>Thelazioidea</taxon>
        <taxon>Thelaziidae</taxon>
        <taxon>Thelazia</taxon>
    </lineage>
</organism>
<keyword evidence="3" id="KW-1185">Reference proteome</keyword>
<accession>A0A0N5D5L2</accession>